<organism evidence="16 17">
    <name type="scientific">Steinernema hermaphroditum</name>
    <dbReference type="NCBI Taxonomy" id="289476"/>
    <lineage>
        <taxon>Eukaryota</taxon>
        <taxon>Metazoa</taxon>
        <taxon>Ecdysozoa</taxon>
        <taxon>Nematoda</taxon>
        <taxon>Chromadorea</taxon>
        <taxon>Rhabditida</taxon>
        <taxon>Tylenchina</taxon>
        <taxon>Panagrolaimomorpha</taxon>
        <taxon>Strongyloidoidea</taxon>
        <taxon>Steinernematidae</taxon>
        <taxon>Steinernema</taxon>
    </lineage>
</organism>
<evidence type="ECO:0000256" key="3">
    <source>
        <dbReference type="ARBA" id="ARBA00022527"/>
    </source>
</evidence>
<feature type="region of interest" description="Disordered" evidence="13">
    <location>
        <begin position="378"/>
        <end position="421"/>
    </location>
</feature>
<dbReference type="GO" id="GO:0005737">
    <property type="term" value="C:cytoplasm"/>
    <property type="evidence" value="ECO:0007669"/>
    <property type="project" value="TreeGrafter"/>
</dbReference>
<evidence type="ECO:0000256" key="12">
    <source>
        <dbReference type="PROSITE-ProRule" id="PRU10141"/>
    </source>
</evidence>
<protein>
    <recommendedName>
        <fullName evidence="9">Mitogen-activated protein kinase kinase kinase kinase</fullName>
        <ecNumber evidence="9">2.7.11.1</ecNumber>
    </recommendedName>
</protein>
<comment type="caution">
    <text evidence="16">The sequence shown here is derived from an EMBL/GenBank/DDBJ whole genome shotgun (WGS) entry which is preliminary data.</text>
</comment>
<dbReference type="SMART" id="SM00220">
    <property type="entry name" value="S_TKc"/>
    <property type="match status" value="1"/>
</dbReference>
<feature type="binding site" evidence="11 12">
    <location>
        <position position="43"/>
    </location>
    <ligand>
        <name>ATP</name>
        <dbReference type="ChEBI" id="CHEBI:30616"/>
    </ligand>
</feature>
<sequence>MINVIKRADPTDDYELLQRVGSGTYGEVYKAKHIRTGALSAVKVVKLEAGDNFSIIQQEIMMLKDCVHPNIIAYHGSYLRRDRLWIVMEYCSGGSLQDIYHMTGPLSELQIAFVCRETLKGLDYLHKLGKVHRDVKGANILLTQMGDVKLADFGVAAQITATLGKRKSFIGTPYWMAPEVASVERRGGYGVQCDVWAVGITAIELAELQPPMFDLHPMQVLYLMTKSSFKPPHLKDKIRWSPFFHDFVKQCLTKNPKKRPSPDKLLSNHHFVLGALSSRMTRDLLDKVNNPGGSFSSGSYSARYTVSVEEDDDDSRGGSLMRSIRSASREPTTYYDKKTLLAREQLPLPDVVSGDSLLADFNGVIMDPLERCGTIRAESSTPEGQSDSESYMPPQRPPRTSRPPTQAAPLPVASLTKSSSLEGASKRSYSLGASGRVADSSLVRLRQSPTTGDTSRPTTCIGIPPTPKVDMGACFLNVFHDCPLKINCSATWTNTTTNRQYILIGSEEGIFSLDLAELHEASMAQIHKRRCSWLYVMKSTLMAVQGKTPYLYRHDLLALTNASSVTQKMSNPLNKIPEKFLPKKLAITTRIPETKDCLQCCVERNPQNGNIYLCCATPSAFLLFQWYDPLSKFLLLKTIDLAKSPDLPLKPFQLLFGSNAAFDFPEVCYGIYKGPHRKQYIFKIADFNLEADRSTVFSYSMSSMSTSEEGADTLVARSRQSVTLSHSPSEDRIEKLDVVMMKQLDRGSVLVAFPGRVAVTNLDGLVKSSRLSPAAFAFPFQIESVLPLSDSFLVFHRHGIEGRAFIDGSVTQQLNDENKIYHLMGSDKLVVLRVRSRGQASDNCDLAVLSGHEANMAM</sequence>
<comment type="cofactor">
    <cofactor evidence="1 9">
        <name>Mg(2+)</name>
        <dbReference type="ChEBI" id="CHEBI:18420"/>
    </cofactor>
</comment>
<comment type="catalytic activity">
    <reaction evidence="9">
        <text>L-seryl-[protein] + ATP = O-phospho-L-seryl-[protein] + ADP + H(+)</text>
        <dbReference type="Rhea" id="RHEA:17989"/>
        <dbReference type="Rhea" id="RHEA-COMP:9863"/>
        <dbReference type="Rhea" id="RHEA-COMP:11604"/>
        <dbReference type="ChEBI" id="CHEBI:15378"/>
        <dbReference type="ChEBI" id="CHEBI:29999"/>
        <dbReference type="ChEBI" id="CHEBI:30616"/>
        <dbReference type="ChEBI" id="CHEBI:83421"/>
        <dbReference type="ChEBI" id="CHEBI:456216"/>
        <dbReference type="EC" id="2.7.11.1"/>
    </reaction>
</comment>
<evidence type="ECO:0000256" key="7">
    <source>
        <dbReference type="ARBA" id="ARBA00022777"/>
    </source>
</evidence>
<evidence type="ECO:0000259" key="15">
    <source>
        <dbReference type="PROSITE" id="PS50219"/>
    </source>
</evidence>
<reference evidence="16" key="1">
    <citation type="submission" date="2023-06" db="EMBL/GenBank/DDBJ databases">
        <title>Genomic analysis of the entomopathogenic nematode Steinernema hermaphroditum.</title>
        <authorList>
            <person name="Schwarz E.M."/>
            <person name="Heppert J.K."/>
            <person name="Baniya A."/>
            <person name="Schwartz H.T."/>
            <person name="Tan C.-H."/>
            <person name="Antoshechkin I."/>
            <person name="Sternberg P.W."/>
            <person name="Goodrich-Blair H."/>
            <person name="Dillman A.R."/>
        </authorList>
    </citation>
    <scope>NUCLEOTIDE SEQUENCE</scope>
    <source>
        <strain evidence="16">PS9179</strain>
        <tissue evidence="16">Whole animal</tissue>
    </source>
</reference>
<dbReference type="PROSITE" id="PS50011">
    <property type="entry name" value="PROTEIN_KINASE_DOM"/>
    <property type="match status" value="1"/>
</dbReference>
<dbReference type="CDD" id="cd06613">
    <property type="entry name" value="STKc_MAP4K3_like"/>
    <property type="match status" value="1"/>
</dbReference>
<dbReference type="Gene3D" id="1.10.510.10">
    <property type="entry name" value="Transferase(Phosphotransferase) domain 1"/>
    <property type="match status" value="1"/>
</dbReference>
<comment type="catalytic activity">
    <reaction evidence="9">
        <text>L-threonyl-[protein] + ATP = O-phospho-L-threonyl-[protein] + ADP + H(+)</text>
        <dbReference type="Rhea" id="RHEA:46608"/>
        <dbReference type="Rhea" id="RHEA-COMP:11060"/>
        <dbReference type="Rhea" id="RHEA-COMP:11605"/>
        <dbReference type="ChEBI" id="CHEBI:15378"/>
        <dbReference type="ChEBI" id="CHEBI:30013"/>
        <dbReference type="ChEBI" id="CHEBI:30616"/>
        <dbReference type="ChEBI" id="CHEBI:61977"/>
        <dbReference type="ChEBI" id="CHEBI:456216"/>
        <dbReference type="EC" id="2.7.11.1"/>
    </reaction>
</comment>
<dbReference type="PANTHER" id="PTHR48012">
    <property type="entry name" value="STERILE20-LIKE KINASE, ISOFORM B-RELATED"/>
    <property type="match status" value="1"/>
</dbReference>
<dbReference type="Proteomes" id="UP001175271">
    <property type="component" value="Unassembled WGS sequence"/>
</dbReference>
<dbReference type="InterPro" id="IPR021160">
    <property type="entry name" value="MAPKKKK"/>
</dbReference>
<dbReference type="InterPro" id="IPR017441">
    <property type="entry name" value="Protein_kinase_ATP_BS"/>
</dbReference>
<dbReference type="Pfam" id="PF00780">
    <property type="entry name" value="CNH"/>
    <property type="match status" value="1"/>
</dbReference>
<dbReference type="InterPro" id="IPR001180">
    <property type="entry name" value="CNH_dom"/>
</dbReference>
<evidence type="ECO:0000313" key="17">
    <source>
        <dbReference type="Proteomes" id="UP001175271"/>
    </source>
</evidence>
<accession>A0AA39HSK7</accession>
<dbReference type="EC" id="2.7.11.1" evidence="9"/>
<dbReference type="Pfam" id="PF00069">
    <property type="entry name" value="Pkinase"/>
    <property type="match status" value="1"/>
</dbReference>
<proteinExistence type="inferred from homology"/>
<dbReference type="AlphaFoldDB" id="A0AA39HSK7"/>
<feature type="binding site" evidence="11">
    <location>
        <begin position="20"/>
        <end position="28"/>
    </location>
    <ligand>
        <name>ATP</name>
        <dbReference type="ChEBI" id="CHEBI:30616"/>
    </ligand>
</feature>
<dbReference type="EMBL" id="JAUCMV010000003">
    <property type="protein sequence ID" value="KAK0411293.1"/>
    <property type="molecule type" value="Genomic_DNA"/>
</dbReference>
<feature type="compositionally biased region" description="Polar residues" evidence="13">
    <location>
        <begin position="378"/>
        <end position="389"/>
    </location>
</feature>
<dbReference type="SUPFAM" id="SSF56112">
    <property type="entry name" value="Protein kinase-like (PK-like)"/>
    <property type="match status" value="1"/>
</dbReference>
<keyword evidence="17" id="KW-1185">Reference proteome</keyword>
<dbReference type="PROSITE" id="PS00107">
    <property type="entry name" value="PROTEIN_KINASE_ATP"/>
    <property type="match status" value="1"/>
</dbReference>
<evidence type="ECO:0000256" key="10">
    <source>
        <dbReference type="PIRSR" id="PIRSR038172-1"/>
    </source>
</evidence>
<comment type="function">
    <text evidence="9">Serine/threonine kinase that plays a role in the response to environmental stress. Appears to act upstream of the JUN N-terminal pathway.</text>
</comment>
<dbReference type="GO" id="GO:0008349">
    <property type="term" value="F:MAP kinase kinase kinase kinase activity"/>
    <property type="evidence" value="ECO:0007669"/>
    <property type="project" value="InterPro"/>
</dbReference>
<keyword evidence="5 9" id="KW-0808">Transferase</keyword>
<evidence type="ECO:0000256" key="11">
    <source>
        <dbReference type="PIRSR" id="PIRSR038172-2"/>
    </source>
</evidence>
<dbReference type="FunFam" id="1.10.510.10:FF:000031">
    <property type="entry name" value="Mitogen-activated protein kinase kinase kinase kinase"/>
    <property type="match status" value="1"/>
</dbReference>
<dbReference type="PIRSF" id="PIRSF038172">
    <property type="entry name" value="MAPKKKK"/>
    <property type="match status" value="1"/>
</dbReference>
<evidence type="ECO:0000256" key="9">
    <source>
        <dbReference type="PIRNR" id="PIRNR038172"/>
    </source>
</evidence>
<dbReference type="SMART" id="SM00036">
    <property type="entry name" value="CNH"/>
    <property type="match status" value="1"/>
</dbReference>
<evidence type="ECO:0000256" key="5">
    <source>
        <dbReference type="ARBA" id="ARBA00022679"/>
    </source>
</evidence>
<keyword evidence="4" id="KW-0597">Phosphoprotein</keyword>
<comment type="similarity">
    <text evidence="2 9">Belongs to the protein kinase superfamily. STE Ser/Thr protein kinase family. STE20 subfamily.</text>
</comment>
<dbReference type="InterPro" id="IPR050629">
    <property type="entry name" value="STE20/SPS1-PAK"/>
</dbReference>
<evidence type="ECO:0000256" key="8">
    <source>
        <dbReference type="ARBA" id="ARBA00022840"/>
    </source>
</evidence>
<evidence type="ECO:0000256" key="4">
    <source>
        <dbReference type="ARBA" id="ARBA00022553"/>
    </source>
</evidence>
<dbReference type="InterPro" id="IPR000719">
    <property type="entry name" value="Prot_kinase_dom"/>
</dbReference>
<evidence type="ECO:0000256" key="13">
    <source>
        <dbReference type="SAM" id="MobiDB-lite"/>
    </source>
</evidence>
<evidence type="ECO:0000313" key="16">
    <source>
        <dbReference type="EMBL" id="KAK0411293.1"/>
    </source>
</evidence>
<feature type="active site" description="Proton acceptor" evidence="10">
    <location>
        <position position="134"/>
    </location>
</feature>
<dbReference type="PANTHER" id="PTHR48012:SF18">
    <property type="entry name" value="HAPPYHOUR, ISOFORM A"/>
    <property type="match status" value="1"/>
</dbReference>
<dbReference type="GO" id="GO:0005524">
    <property type="term" value="F:ATP binding"/>
    <property type="evidence" value="ECO:0007669"/>
    <property type="project" value="UniProtKB-UniRule"/>
</dbReference>
<keyword evidence="3 9" id="KW-0723">Serine/threonine-protein kinase</keyword>
<gene>
    <name evidence="16" type="ORF">QR680_005585</name>
</gene>
<keyword evidence="8 9" id="KW-0067">ATP-binding</keyword>
<evidence type="ECO:0000256" key="2">
    <source>
        <dbReference type="ARBA" id="ARBA00008874"/>
    </source>
</evidence>
<feature type="domain" description="CNH" evidence="15">
    <location>
        <begin position="483"/>
        <end position="829"/>
    </location>
</feature>
<keyword evidence="7 9" id="KW-0418">Kinase</keyword>
<feature type="domain" description="Protein kinase" evidence="14">
    <location>
        <begin position="14"/>
        <end position="272"/>
    </location>
</feature>
<evidence type="ECO:0000259" key="14">
    <source>
        <dbReference type="PROSITE" id="PS50011"/>
    </source>
</evidence>
<evidence type="ECO:0000256" key="6">
    <source>
        <dbReference type="ARBA" id="ARBA00022741"/>
    </source>
</evidence>
<name>A0AA39HSK7_9BILA</name>
<keyword evidence="6 9" id="KW-0547">Nucleotide-binding</keyword>
<dbReference type="PROSITE" id="PS50219">
    <property type="entry name" value="CNH"/>
    <property type="match status" value="1"/>
</dbReference>
<dbReference type="InterPro" id="IPR011009">
    <property type="entry name" value="Kinase-like_dom_sf"/>
</dbReference>
<evidence type="ECO:0000256" key="1">
    <source>
        <dbReference type="ARBA" id="ARBA00001946"/>
    </source>
</evidence>